<dbReference type="Proteomes" id="UP000663868">
    <property type="component" value="Unassembled WGS sequence"/>
</dbReference>
<dbReference type="SUPFAM" id="SSF101898">
    <property type="entry name" value="NHL repeat"/>
    <property type="match status" value="1"/>
</dbReference>
<dbReference type="EMBL" id="CAJOBB010000840">
    <property type="protein sequence ID" value="CAF3762352.1"/>
    <property type="molecule type" value="Genomic_DNA"/>
</dbReference>
<sequence length="357" mass="39322">MTTITATTTTTTATATITATTAVTITAISTTVLTTINMSTTTTITIRGSSNSSTNITANSKWIQNGITVAGGNERGDELYQLGFPESIYIDDDDRRIYITDYKNHRIVEWEYSSKSSRVVAGGNREGNRSDQLSLPRDAIVDKQNDSLIICDRGNKRVVRWLRRNGTNGQTIISNIACNSLTMDNNGDLYVSDFVKDEIRRWKIGDTNGIIVAGGNGQGNHLNQLNGSTYIFVDEDHSIYISDTQNHRIVKWTKNAKDGIVIAGGHGPGKNLTQLNHPSGLLVDQSGSVYVSDCYNQRIMRWLNGSKEGSIVVGGNGQGAQSNKFAFPRDLSFDQEHNLFVVDQFNDRVQKFLIDPD</sequence>
<dbReference type="PANTHER" id="PTHR24104">
    <property type="entry name" value="E3 UBIQUITIN-PROTEIN LIGASE NHLRC1-RELATED"/>
    <property type="match status" value="1"/>
</dbReference>
<reference evidence="2" key="1">
    <citation type="submission" date="2021-02" db="EMBL/GenBank/DDBJ databases">
        <authorList>
            <person name="Nowell W R."/>
        </authorList>
    </citation>
    <scope>NUCLEOTIDE SEQUENCE</scope>
</reference>
<dbReference type="PANTHER" id="PTHR24104:SF25">
    <property type="entry name" value="PROTEIN LIN-41"/>
    <property type="match status" value="1"/>
</dbReference>
<dbReference type="InterPro" id="IPR011042">
    <property type="entry name" value="6-blade_b-propeller_TolB-like"/>
</dbReference>
<evidence type="ECO:0000313" key="3">
    <source>
        <dbReference type="EMBL" id="CAF3762352.1"/>
    </source>
</evidence>
<dbReference type="InterPro" id="IPR013658">
    <property type="entry name" value="SGL"/>
</dbReference>
<proteinExistence type="predicted"/>
<name>A0A814PEH6_9BILA</name>
<dbReference type="EMBL" id="CAJNOE010000267">
    <property type="protein sequence ID" value="CAF1105100.1"/>
    <property type="molecule type" value="Genomic_DNA"/>
</dbReference>
<dbReference type="Gene3D" id="2.120.10.30">
    <property type="entry name" value="TolB, C-terminal domain"/>
    <property type="match status" value="2"/>
</dbReference>
<dbReference type="InterPro" id="IPR050952">
    <property type="entry name" value="TRIM-NHL_E3_ligases"/>
</dbReference>
<comment type="caution">
    <text evidence="2">The sequence shown here is derived from an EMBL/GenBank/DDBJ whole genome shotgun (WGS) entry which is preliminary data.</text>
</comment>
<feature type="domain" description="SMP-30/Gluconolactonase/LRE-like region" evidence="1">
    <location>
        <begin position="84"/>
        <end position="303"/>
    </location>
</feature>
<protein>
    <recommendedName>
        <fullName evidence="1">SMP-30/Gluconolactonase/LRE-like region domain-containing protein</fullName>
    </recommendedName>
</protein>
<evidence type="ECO:0000313" key="2">
    <source>
        <dbReference type="EMBL" id="CAF1105100.1"/>
    </source>
</evidence>
<dbReference type="AlphaFoldDB" id="A0A814PEH6"/>
<evidence type="ECO:0000259" key="1">
    <source>
        <dbReference type="Pfam" id="PF08450"/>
    </source>
</evidence>
<gene>
    <name evidence="2" type="ORF">IZO911_LOCUS23265</name>
    <name evidence="3" type="ORF">KXQ929_LOCUS14878</name>
</gene>
<dbReference type="CDD" id="cd05819">
    <property type="entry name" value="NHL"/>
    <property type="match status" value="1"/>
</dbReference>
<evidence type="ECO:0000313" key="4">
    <source>
        <dbReference type="Proteomes" id="UP000663860"/>
    </source>
</evidence>
<dbReference type="Pfam" id="PF08450">
    <property type="entry name" value="SGL"/>
    <property type="match status" value="1"/>
</dbReference>
<dbReference type="GO" id="GO:0008270">
    <property type="term" value="F:zinc ion binding"/>
    <property type="evidence" value="ECO:0007669"/>
    <property type="project" value="UniProtKB-KW"/>
</dbReference>
<accession>A0A814PEH6</accession>
<organism evidence="2 4">
    <name type="scientific">Adineta steineri</name>
    <dbReference type="NCBI Taxonomy" id="433720"/>
    <lineage>
        <taxon>Eukaryota</taxon>
        <taxon>Metazoa</taxon>
        <taxon>Spiralia</taxon>
        <taxon>Gnathifera</taxon>
        <taxon>Rotifera</taxon>
        <taxon>Eurotatoria</taxon>
        <taxon>Bdelloidea</taxon>
        <taxon>Adinetida</taxon>
        <taxon>Adinetidae</taxon>
        <taxon>Adineta</taxon>
    </lineage>
</organism>
<dbReference type="Proteomes" id="UP000663860">
    <property type="component" value="Unassembled WGS sequence"/>
</dbReference>